<dbReference type="FunFam" id="3.40.50.720:FF:000003">
    <property type="entry name" value="S-(hydroxymethyl)glutathione dehydrogenase"/>
    <property type="match status" value="1"/>
</dbReference>
<dbReference type="InterPro" id="IPR013154">
    <property type="entry name" value="ADH-like_N"/>
</dbReference>
<dbReference type="SUPFAM" id="SSF50129">
    <property type="entry name" value="GroES-like"/>
    <property type="match status" value="2"/>
</dbReference>
<dbReference type="InterPro" id="IPR002328">
    <property type="entry name" value="ADH_Zn_CS"/>
</dbReference>
<comment type="similarity">
    <text evidence="6">Belongs to the zinc-containing alcohol dehydrogenase family.</text>
</comment>
<organism evidence="8 9">
    <name type="scientific">Neptunicoccus cionae</name>
    <dbReference type="NCBI Taxonomy" id="2035344"/>
    <lineage>
        <taxon>Bacteria</taxon>
        <taxon>Pseudomonadati</taxon>
        <taxon>Pseudomonadota</taxon>
        <taxon>Alphaproteobacteria</taxon>
        <taxon>Rhodobacterales</taxon>
        <taxon>Paracoccaceae</taxon>
        <taxon>Neptunicoccus</taxon>
    </lineage>
</organism>
<dbReference type="Gene3D" id="3.40.50.720">
    <property type="entry name" value="NAD(P)-binding Rossmann-like Domain"/>
    <property type="match status" value="1"/>
</dbReference>
<evidence type="ECO:0000313" key="8">
    <source>
        <dbReference type="EMBL" id="GGA06382.1"/>
    </source>
</evidence>
<keyword evidence="3 6" id="KW-0862">Zinc</keyword>
<feature type="domain" description="Enoyl reductase (ER)" evidence="7">
    <location>
        <begin position="10"/>
        <end position="357"/>
    </location>
</feature>
<dbReference type="Gene3D" id="3.90.180.10">
    <property type="entry name" value="Medium-chain alcohol dehydrogenases, catalytic domain"/>
    <property type="match status" value="1"/>
</dbReference>
<dbReference type="Pfam" id="PF08240">
    <property type="entry name" value="ADH_N"/>
    <property type="match status" value="1"/>
</dbReference>
<dbReference type="InterPro" id="IPR011032">
    <property type="entry name" value="GroES-like_sf"/>
</dbReference>
<dbReference type="RefSeq" id="WP_188670164.1">
    <property type="nucleotide sequence ID" value="NZ_BMKA01000001.1"/>
</dbReference>
<gene>
    <name evidence="8" type="ORF">GCM10011498_02600</name>
</gene>
<dbReference type="PANTHER" id="PTHR43880:SF12">
    <property type="entry name" value="ALCOHOL DEHYDROGENASE CLASS-3"/>
    <property type="match status" value="1"/>
</dbReference>
<dbReference type="InterPro" id="IPR013149">
    <property type="entry name" value="ADH-like_C"/>
</dbReference>
<name>A0A916QTG1_9RHOB</name>
<evidence type="ECO:0000256" key="1">
    <source>
        <dbReference type="ARBA" id="ARBA00001947"/>
    </source>
</evidence>
<dbReference type="Pfam" id="PF00107">
    <property type="entry name" value="ADH_zinc_N"/>
    <property type="match status" value="1"/>
</dbReference>
<dbReference type="AlphaFoldDB" id="A0A916QTG1"/>
<dbReference type="GO" id="GO:0051903">
    <property type="term" value="F:S-(hydroxymethyl)glutathione dehydrogenase [NAD(P)+] activity"/>
    <property type="evidence" value="ECO:0007669"/>
    <property type="project" value="TreeGrafter"/>
</dbReference>
<evidence type="ECO:0000256" key="5">
    <source>
        <dbReference type="ARBA" id="ARBA00023027"/>
    </source>
</evidence>
<evidence type="ECO:0000256" key="2">
    <source>
        <dbReference type="ARBA" id="ARBA00022723"/>
    </source>
</evidence>
<protein>
    <submittedName>
        <fullName evidence="8">Alcohol dehydrogenase</fullName>
    </submittedName>
</protein>
<dbReference type="GO" id="GO:0008270">
    <property type="term" value="F:zinc ion binding"/>
    <property type="evidence" value="ECO:0007669"/>
    <property type="project" value="InterPro"/>
</dbReference>
<comment type="cofactor">
    <cofactor evidence="1 6">
        <name>Zn(2+)</name>
        <dbReference type="ChEBI" id="CHEBI:29105"/>
    </cofactor>
</comment>
<sequence length="359" mass="36987">MKAAVCHAFGEDLSIEEITLLPPEAGQVQVKLEACAICHSDISFMEGAWGGHLPAVYGHEAAGRVAAIGSGVAGYNIGDPVLVTLIKSCGTCPTCADGHPVNCETGTDRVAQSPIRLADGTVAEHGLVTGAFAQEVVVDQSQIALLPEDIPMDVASLLSCGVITGLGAVVNTAGVRPGASVVVIGAGGVGLNAIQGARIAGASTIIALDLEDAKLDGALEFGATHALNAGAEGLVKRVRNLTGGRGADYVFITVGAIKVFETAPRFLAPRGQMVMVGMPPSGAKASYEPVVLSALSQSITGSLMGGTVLKRDIPWLIELYRQGSLKLDQLITNRYPLDQINEAIADTKAGKSRRNVIVF</sequence>
<keyword evidence="2 6" id="KW-0479">Metal-binding</keyword>
<dbReference type="PANTHER" id="PTHR43880">
    <property type="entry name" value="ALCOHOL DEHYDROGENASE"/>
    <property type="match status" value="1"/>
</dbReference>
<accession>A0A916QTG1</accession>
<dbReference type="CDD" id="cd08279">
    <property type="entry name" value="Zn_ADH_class_III"/>
    <property type="match status" value="1"/>
</dbReference>
<reference evidence="8" key="2">
    <citation type="submission" date="2020-09" db="EMBL/GenBank/DDBJ databases">
        <authorList>
            <person name="Sun Q."/>
            <person name="Zhou Y."/>
        </authorList>
    </citation>
    <scope>NUCLEOTIDE SEQUENCE</scope>
    <source>
        <strain evidence="8">CGMCC 1.15880</strain>
    </source>
</reference>
<reference evidence="8" key="1">
    <citation type="journal article" date="2014" name="Int. J. Syst. Evol. Microbiol.">
        <title>Complete genome sequence of Corynebacterium casei LMG S-19264T (=DSM 44701T), isolated from a smear-ripened cheese.</title>
        <authorList>
            <consortium name="US DOE Joint Genome Institute (JGI-PGF)"/>
            <person name="Walter F."/>
            <person name="Albersmeier A."/>
            <person name="Kalinowski J."/>
            <person name="Ruckert C."/>
        </authorList>
    </citation>
    <scope>NUCLEOTIDE SEQUENCE</scope>
    <source>
        <strain evidence="8">CGMCC 1.15880</strain>
    </source>
</reference>
<evidence type="ECO:0000256" key="6">
    <source>
        <dbReference type="RuleBase" id="RU361277"/>
    </source>
</evidence>
<keyword evidence="5" id="KW-0520">NAD</keyword>
<evidence type="ECO:0000256" key="3">
    <source>
        <dbReference type="ARBA" id="ARBA00022833"/>
    </source>
</evidence>
<dbReference type="GO" id="GO:0046294">
    <property type="term" value="P:formaldehyde catabolic process"/>
    <property type="evidence" value="ECO:0007669"/>
    <property type="project" value="TreeGrafter"/>
</dbReference>
<dbReference type="GO" id="GO:0005829">
    <property type="term" value="C:cytosol"/>
    <property type="evidence" value="ECO:0007669"/>
    <property type="project" value="TreeGrafter"/>
</dbReference>
<keyword evidence="4" id="KW-0560">Oxidoreductase</keyword>
<dbReference type="EMBL" id="BMKA01000001">
    <property type="protein sequence ID" value="GGA06382.1"/>
    <property type="molecule type" value="Genomic_DNA"/>
</dbReference>
<dbReference type="InterPro" id="IPR036291">
    <property type="entry name" value="NAD(P)-bd_dom_sf"/>
</dbReference>
<evidence type="ECO:0000256" key="4">
    <source>
        <dbReference type="ARBA" id="ARBA00023002"/>
    </source>
</evidence>
<keyword evidence="9" id="KW-1185">Reference proteome</keyword>
<dbReference type="SUPFAM" id="SSF51735">
    <property type="entry name" value="NAD(P)-binding Rossmann-fold domains"/>
    <property type="match status" value="1"/>
</dbReference>
<dbReference type="PROSITE" id="PS00059">
    <property type="entry name" value="ADH_ZINC"/>
    <property type="match status" value="1"/>
</dbReference>
<proteinExistence type="inferred from homology"/>
<dbReference type="Proteomes" id="UP000628017">
    <property type="component" value="Unassembled WGS sequence"/>
</dbReference>
<evidence type="ECO:0000313" key="9">
    <source>
        <dbReference type="Proteomes" id="UP000628017"/>
    </source>
</evidence>
<dbReference type="SMART" id="SM00829">
    <property type="entry name" value="PKS_ER"/>
    <property type="match status" value="1"/>
</dbReference>
<dbReference type="InterPro" id="IPR020843">
    <property type="entry name" value="ER"/>
</dbReference>
<evidence type="ECO:0000259" key="7">
    <source>
        <dbReference type="SMART" id="SM00829"/>
    </source>
</evidence>
<comment type="caution">
    <text evidence="8">The sequence shown here is derived from an EMBL/GenBank/DDBJ whole genome shotgun (WGS) entry which is preliminary data.</text>
</comment>